<dbReference type="GO" id="GO:0007162">
    <property type="term" value="P:negative regulation of cell adhesion"/>
    <property type="evidence" value="ECO:0007669"/>
    <property type="project" value="TreeGrafter"/>
</dbReference>
<name>A0AAD9KLB3_RIDPI</name>
<reference evidence="2" key="1">
    <citation type="journal article" date="2023" name="Mol. Biol. Evol.">
        <title>Third-Generation Sequencing Reveals the Adaptive Role of the Epigenome in Three Deep-Sea Polychaetes.</title>
        <authorList>
            <person name="Perez M."/>
            <person name="Aroh O."/>
            <person name="Sun Y."/>
            <person name="Lan Y."/>
            <person name="Juniper S.K."/>
            <person name="Young C.R."/>
            <person name="Angers B."/>
            <person name="Qian P.Y."/>
        </authorList>
    </citation>
    <scope>NUCLEOTIDE SEQUENCE</scope>
    <source>
        <strain evidence="2">R07B-5</strain>
    </source>
</reference>
<protein>
    <recommendedName>
        <fullName evidence="1">Plexin cytoplasmic RasGAP domain-containing protein</fullName>
    </recommendedName>
</protein>
<dbReference type="GO" id="GO:0017154">
    <property type="term" value="F:semaphorin receptor activity"/>
    <property type="evidence" value="ECO:0007669"/>
    <property type="project" value="InterPro"/>
</dbReference>
<evidence type="ECO:0000313" key="3">
    <source>
        <dbReference type="Proteomes" id="UP001209878"/>
    </source>
</evidence>
<dbReference type="Gene3D" id="1.10.506.10">
    <property type="entry name" value="GTPase Activation - p120gap, domain 1"/>
    <property type="match status" value="1"/>
</dbReference>
<dbReference type="InterPro" id="IPR031148">
    <property type="entry name" value="Plexin"/>
</dbReference>
<sequence length="197" mass="22850">MTILRADCTLPPAVKHLFDFLDNAIKRHNIVDPEVIHTWKSNSLPLRFWVNIIKNPEFVFDIHKSNIVDSCLSVIAQTFMDSCSTVEHRLGKDSPSNKLLFAKDIPRYRQWVSQFYRNIQEMLPVTDQEMSTAMMELSMNNRLDFNVSVALRDLFQYAKQYSFELLEALDDDSSGKKLRLAARFEEVLITSGEPPDY</sequence>
<dbReference type="PANTHER" id="PTHR22625">
    <property type="entry name" value="PLEXIN"/>
    <property type="match status" value="1"/>
</dbReference>
<dbReference type="GO" id="GO:0050772">
    <property type="term" value="P:positive regulation of axonogenesis"/>
    <property type="evidence" value="ECO:0007669"/>
    <property type="project" value="TreeGrafter"/>
</dbReference>
<dbReference type="PANTHER" id="PTHR22625:SF44">
    <property type="entry name" value="PLEXIN-B"/>
    <property type="match status" value="1"/>
</dbReference>
<dbReference type="GO" id="GO:0097374">
    <property type="term" value="P:sensory neuron axon guidance"/>
    <property type="evidence" value="ECO:0007669"/>
    <property type="project" value="TreeGrafter"/>
</dbReference>
<feature type="domain" description="Plexin cytoplasmic RasGAP" evidence="1">
    <location>
        <begin position="2"/>
        <end position="163"/>
    </location>
</feature>
<dbReference type="Proteomes" id="UP001209878">
    <property type="component" value="Unassembled WGS sequence"/>
</dbReference>
<evidence type="ECO:0000313" key="2">
    <source>
        <dbReference type="EMBL" id="KAK2173297.1"/>
    </source>
</evidence>
<dbReference type="GO" id="GO:0030334">
    <property type="term" value="P:regulation of cell migration"/>
    <property type="evidence" value="ECO:0007669"/>
    <property type="project" value="TreeGrafter"/>
</dbReference>
<gene>
    <name evidence="2" type="ORF">NP493_885g01007</name>
</gene>
<dbReference type="GO" id="GO:0008360">
    <property type="term" value="P:regulation of cell shape"/>
    <property type="evidence" value="ECO:0007669"/>
    <property type="project" value="TreeGrafter"/>
</dbReference>
<evidence type="ECO:0000259" key="1">
    <source>
        <dbReference type="Pfam" id="PF08337"/>
    </source>
</evidence>
<dbReference type="InterPro" id="IPR013548">
    <property type="entry name" value="Plexin_cytoplasmic_RasGAP_dom"/>
</dbReference>
<accession>A0AAD9KLB3</accession>
<keyword evidence="3" id="KW-1185">Reference proteome</keyword>
<dbReference type="GO" id="GO:0008045">
    <property type="term" value="P:motor neuron axon guidance"/>
    <property type="evidence" value="ECO:0007669"/>
    <property type="project" value="TreeGrafter"/>
</dbReference>
<dbReference type="AlphaFoldDB" id="A0AAD9KLB3"/>
<dbReference type="GO" id="GO:0002116">
    <property type="term" value="C:semaphorin receptor complex"/>
    <property type="evidence" value="ECO:0007669"/>
    <property type="project" value="TreeGrafter"/>
</dbReference>
<organism evidence="2 3">
    <name type="scientific">Ridgeia piscesae</name>
    <name type="common">Tubeworm</name>
    <dbReference type="NCBI Taxonomy" id="27915"/>
    <lineage>
        <taxon>Eukaryota</taxon>
        <taxon>Metazoa</taxon>
        <taxon>Spiralia</taxon>
        <taxon>Lophotrochozoa</taxon>
        <taxon>Annelida</taxon>
        <taxon>Polychaeta</taxon>
        <taxon>Sedentaria</taxon>
        <taxon>Canalipalpata</taxon>
        <taxon>Sabellida</taxon>
        <taxon>Siboglinidae</taxon>
        <taxon>Ridgeia</taxon>
    </lineage>
</organism>
<proteinExistence type="predicted"/>
<dbReference type="InterPro" id="IPR008936">
    <property type="entry name" value="Rho_GTPase_activation_prot"/>
</dbReference>
<dbReference type="Pfam" id="PF08337">
    <property type="entry name" value="Plexin_cytopl"/>
    <property type="match status" value="1"/>
</dbReference>
<dbReference type="SUPFAM" id="SSF48350">
    <property type="entry name" value="GTPase activation domain, GAP"/>
    <property type="match status" value="1"/>
</dbReference>
<dbReference type="GO" id="GO:0005886">
    <property type="term" value="C:plasma membrane"/>
    <property type="evidence" value="ECO:0007669"/>
    <property type="project" value="TreeGrafter"/>
</dbReference>
<dbReference type="EMBL" id="JAODUO010000886">
    <property type="protein sequence ID" value="KAK2173297.1"/>
    <property type="molecule type" value="Genomic_DNA"/>
</dbReference>
<comment type="caution">
    <text evidence="2">The sequence shown here is derived from an EMBL/GenBank/DDBJ whole genome shotgun (WGS) entry which is preliminary data.</text>
</comment>